<accession>A0ACB9NPT4</accession>
<protein>
    <submittedName>
        <fullName evidence="1">Uncharacterized protein</fullName>
    </submittedName>
</protein>
<name>A0ACB9NPT4_9MYRT</name>
<proteinExistence type="predicted"/>
<organism evidence="1 2">
    <name type="scientific">Melastoma candidum</name>
    <dbReference type="NCBI Taxonomy" id="119954"/>
    <lineage>
        <taxon>Eukaryota</taxon>
        <taxon>Viridiplantae</taxon>
        <taxon>Streptophyta</taxon>
        <taxon>Embryophyta</taxon>
        <taxon>Tracheophyta</taxon>
        <taxon>Spermatophyta</taxon>
        <taxon>Magnoliopsida</taxon>
        <taxon>eudicotyledons</taxon>
        <taxon>Gunneridae</taxon>
        <taxon>Pentapetalae</taxon>
        <taxon>rosids</taxon>
        <taxon>malvids</taxon>
        <taxon>Myrtales</taxon>
        <taxon>Melastomataceae</taxon>
        <taxon>Melastomatoideae</taxon>
        <taxon>Melastomateae</taxon>
        <taxon>Melastoma</taxon>
    </lineage>
</organism>
<comment type="caution">
    <text evidence="1">The sequence shown here is derived from an EMBL/GenBank/DDBJ whole genome shotgun (WGS) entry which is preliminary data.</text>
</comment>
<gene>
    <name evidence="1" type="ORF">MLD38_023645</name>
</gene>
<evidence type="ECO:0000313" key="2">
    <source>
        <dbReference type="Proteomes" id="UP001057402"/>
    </source>
</evidence>
<dbReference type="EMBL" id="CM042886">
    <property type="protein sequence ID" value="KAI4338608.1"/>
    <property type="molecule type" value="Genomic_DNA"/>
</dbReference>
<keyword evidence="2" id="KW-1185">Reference proteome</keyword>
<sequence>MDRVCYYEKPSKVRVSSSRPTNNEKGASHQQTRGNKSRCMYWMAFCFQQHRKRGSQRYPFCQFYPFQVGGAVSSHCPVIGYSVAERLEEPPVLCLETRRDNRYLCGERVMLSRVVPD</sequence>
<reference evidence="2" key="1">
    <citation type="journal article" date="2023" name="Front. Plant Sci.">
        <title>Chromosomal-level genome assembly of Melastoma candidum provides insights into trichome evolution.</title>
        <authorList>
            <person name="Zhong Y."/>
            <person name="Wu W."/>
            <person name="Sun C."/>
            <person name="Zou P."/>
            <person name="Liu Y."/>
            <person name="Dai S."/>
            <person name="Zhou R."/>
        </authorList>
    </citation>
    <scope>NUCLEOTIDE SEQUENCE [LARGE SCALE GENOMIC DNA]</scope>
</reference>
<dbReference type="Proteomes" id="UP001057402">
    <property type="component" value="Chromosome 7"/>
</dbReference>
<evidence type="ECO:0000313" key="1">
    <source>
        <dbReference type="EMBL" id="KAI4338608.1"/>
    </source>
</evidence>